<reference evidence="2" key="1">
    <citation type="submission" date="2020-01" db="EMBL/GenBank/DDBJ databases">
        <authorList>
            <person name="Fang Y."/>
            <person name="Sun R."/>
            <person name="Nie L."/>
            <person name="He J."/>
            <person name="Hao L."/>
            <person name="Wang L."/>
            <person name="Su S."/>
            <person name="Lv E."/>
            <person name="Zhang Z."/>
            <person name="Xie R."/>
            <person name="Liu H."/>
        </authorList>
    </citation>
    <scope>NUCLEOTIDE SEQUENCE [LARGE SCALE GENOMIC DNA]</scope>
    <source>
        <strain evidence="2">XCT-53</strain>
    </source>
</reference>
<dbReference type="RefSeq" id="WP_161708575.1">
    <property type="nucleotide sequence ID" value="NZ_JAABLQ010000001.1"/>
</dbReference>
<dbReference type="Proteomes" id="UP000586722">
    <property type="component" value="Unassembled WGS sequence"/>
</dbReference>
<dbReference type="AlphaFoldDB" id="A0A7X5J9N2"/>
<comment type="caution">
    <text evidence="1">The sequence shown here is derived from an EMBL/GenBank/DDBJ whole genome shotgun (WGS) entry which is preliminary data.</text>
</comment>
<gene>
    <name evidence="1" type="ORF">GWI72_10325</name>
</gene>
<proteinExistence type="predicted"/>
<dbReference type="EMBL" id="JAABLQ010000001">
    <property type="protein sequence ID" value="NBN78661.1"/>
    <property type="molecule type" value="Genomic_DNA"/>
</dbReference>
<organism evidence="1 2">
    <name type="scientific">Pannonibacter tanglangensis</name>
    <dbReference type="NCBI Taxonomy" id="2750084"/>
    <lineage>
        <taxon>Bacteria</taxon>
        <taxon>Pseudomonadati</taxon>
        <taxon>Pseudomonadota</taxon>
        <taxon>Alphaproteobacteria</taxon>
        <taxon>Hyphomicrobiales</taxon>
        <taxon>Stappiaceae</taxon>
        <taxon>Pannonibacter</taxon>
    </lineage>
</organism>
<evidence type="ECO:0000313" key="2">
    <source>
        <dbReference type="Proteomes" id="UP000586722"/>
    </source>
</evidence>
<sequence length="84" mass="8897">MSIKITRAAKLSRIGDTPRSFAAMAQYLPDSVIKSLTSAQLAEMIDALWTCAGDAKAIAAGEAIEAGCVWDAKRNMSRDLAPLA</sequence>
<accession>A0A7X5J9N2</accession>
<name>A0A7X5J9N2_9HYPH</name>
<evidence type="ECO:0000313" key="1">
    <source>
        <dbReference type="EMBL" id="NBN78661.1"/>
    </source>
</evidence>
<protein>
    <submittedName>
        <fullName evidence="1">Uncharacterized protein</fullName>
    </submittedName>
</protein>
<keyword evidence="2" id="KW-1185">Reference proteome</keyword>